<reference evidence="2" key="1">
    <citation type="submission" date="2017-09" db="EMBL/GenBank/DDBJ databases">
        <title>FDA dAtabase for Regulatory Grade micrObial Sequences (FDA-ARGOS): Supporting development and validation of Infectious Disease Dx tests.</title>
        <authorList>
            <person name="Minogue T."/>
            <person name="Wolcott M."/>
            <person name="Wasieloski L."/>
            <person name="Aguilar W."/>
            <person name="Moore D."/>
            <person name="Tallon L.J."/>
            <person name="Sadzewicz L."/>
            <person name="Ott S."/>
            <person name="Zhao X."/>
            <person name="Nagaraj S."/>
            <person name="Vavikolanu K."/>
            <person name="Aluvathingal J."/>
            <person name="Nadendla S."/>
            <person name="Sichtig H."/>
        </authorList>
    </citation>
    <scope>NUCLEOTIDE SEQUENCE [LARGE SCALE GENOMIC DNA]</scope>
    <source>
        <strain evidence="2">FDAARGOS_388</strain>
    </source>
</reference>
<sequence length="161" mass="17488">MTPAQREAIVRDLSTQARKVFEFVPGAAAWTPQQIMGCMYDTTKSRMELRAVAGCLASLVDAGIVKETSRGHFQRSKVSVSRPQPVADAGQPATPVVEPVAVSEPIDVLSGISGRLSRVAADIHAIASDLETAALRIDEQRENREREVGKLRQLQALLKEL</sequence>
<evidence type="ECO:0000313" key="1">
    <source>
        <dbReference type="EMBL" id="ATF76415.1"/>
    </source>
</evidence>
<dbReference type="RefSeq" id="WP_099318678.1">
    <property type="nucleotide sequence ID" value="NZ_BCNU01000042.1"/>
</dbReference>
<proteinExistence type="predicted"/>
<name>A0ABM6NPI0_BURCE</name>
<evidence type="ECO:0000313" key="2">
    <source>
        <dbReference type="Proteomes" id="UP000218103"/>
    </source>
</evidence>
<accession>A0ABM6NPI0</accession>
<gene>
    <name evidence="1" type="ORF">CO711_02430</name>
</gene>
<dbReference type="EMBL" id="CP023518">
    <property type="protein sequence ID" value="ATF76415.1"/>
    <property type="molecule type" value="Genomic_DNA"/>
</dbReference>
<keyword evidence="2" id="KW-1185">Reference proteome</keyword>
<protein>
    <submittedName>
        <fullName evidence="1">Uncharacterized protein</fullName>
    </submittedName>
</protein>
<organism evidence="1 2">
    <name type="scientific">Burkholderia cepacia</name>
    <name type="common">Pseudomonas cepacia</name>
    <dbReference type="NCBI Taxonomy" id="292"/>
    <lineage>
        <taxon>Bacteria</taxon>
        <taxon>Pseudomonadati</taxon>
        <taxon>Pseudomonadota</taxon>
        <taxon>Betaproteobacteria</taxon>
        <taxon>Burkholderiales</taxon>
        <taxon>Burkholderiaceae</taxon>
        <taxon>Burkholderia</taxon>
        <taxon>Burkholderia cepacia complex</taxon>
    </lineage>
</organism>
<dbReference type="Proteomes" id="UP000218103">
    <property type="component" value="Chromosome 1"/>
</dbReference>